<dbReference type="EMBL" id="JAFBFI010000002">
    <property type="protein sequence ID" value="MBM7691433.1"/>
    <property type="molecule type" value="Genomic_DNA"/>
</dbReference>
<proteinExistence type="predicted"/>
<dbReference type="Proteomes" id="UP000823486">
    <property type="component" value="Unassembled WGS sequence"/>
</dbReference>
<organism evidence="2 3">
    <name type="scientific">Peribacillus deserti</name>
    <dbReference type="NCBI Taxonomy" id="673318"/>
    <lineage>
        <taxon>Bacteria</taxon>
        <taxon>Bacillati</taxon>
        <taxon>Bacillota</taxon>
        <taxon>Bacilli</taxon>
        <taxon>Bacillales</taxon>
        <taxon>Bacillaceae</taxon>
        <taxon>Peribacillus</taxon>
    </lineage>
</organism>
<reference evidence="2 3" key="1">
    <citation type="submission" date="2021-01" db="EMBL/GenBank/DDBJ databases">
        <title>Genomic Encyclopedia of Type Strains, Phase IV (KMG-IV): sequencing the most valuable type-strain genomes for metagenomic binning, comparative biology and taxonomic classification.</title>
        <authorList>
            <person name="Goeker M."/>
        </authorList>
    </citation>
    <scope>NUCLEOTIDE SEQUENCE [LARGE SCALE GENOMIC DNA]</scope>
    <source>
        <strain evidence="2 3">DSM 105482</strain>
    </source>
</reference>
<evidence type="ECO:0000313" key="3">
    <source>
        <dbReference type="Proteomes" id="UP000823486"/>
    </source>
</evidence>
<dbReference type="Pfam" id="PF13081">
    <property type="entry name" value="DUF3941"/>
    <property type="match status" value="1"/>
</dbReference>
<protein>
    <recommendedName>
        <fullName evidence="4">DUF3941 domain-containing protein</fullName>
    </recommendedName>
</protein>
<feature type="region of interest" description="Disordered" evidence="1">
    <location>
        <begin position="1"/>
        <end position="47"/>
    </location>
</feature>
<accession>A0ABS2QFY8</accession>
<feature type="compositionally biased region" description="Basic and acidic residues" evidence="1">
    <location>
        <begin position="8"/>
        <end position="47"/>
    </location>
</feature>
<evidence type="ECO:0000256" key="1">
    <source>
        <dbReference type="SAM" id="MobiDB-lite"/>
    </source>
</evidence>
<dbReference type="InterPro" id="IPR025077">
    <property type="entry name" value="DUF3941"/>
</dbReference>
<name>A0ABS2QFY8_9BACI</name>
<sequence>MVKSNPTTKDDDKLPENNNAKNREKNIQAQHNKEMGKHSYSKKTDHL</sequence>
<keyword evidence="3" id="KW-1185">Reference proteome</keyword>
<evidence type="ECO:0000313" key="2">
    <source>
        <dbReference type="EMBL" id="MBM7691433.1"/>
    </source>
</evidence>
<evidence type="ECO:0008006" key="4">
    <source>
        <dbReference type="Google" id="ProtNLM"/>
    </source>
</evidence>
<dbReference type="RefSeq" id="WP_204538918.1">
    <property type="nucleotide sequence ID" value="NZ_JAFBFI010000002.1"/>
</dbReference>
<comment type="caution">
    <text evidence="2">The sequence shown here is derived from an EMBL/GenBank/DDBJ whole genome shotgun (WGS) entry which is preliminary data.</text>
</comment>
<gene>
    <name evidence="2" type="ORF">JOC77_000838</name>
</gene>